<dbReference type="InterPro" id="IPR038717">
    <property type="entry name" value="Tc1-like_DDE_dom"/>
</dbReference>
<gene>
    <name evidence="2" type="primary">AVEN_164428_1</name>
    <name evidence="2" type="ORF">TNCV_4024771</name>
</gene>
<evidence type="ECO:0000259" key="1">
    <source>
        <dbReference type="Pfam" id="PF13358"/>
    </source>
</evidence>
<comment type="caution">
    <text evidence="2">The sequence shown here is derived from an EMBL/GenBank/DDBJ whole genome shotgun (WGS) entry which is preliminary data.</text>
</comment>
<dbReference type="Proteomes" id="UP000887159">
    <property type="component" value="Unassembled WGS sequence"/>
</dbReference>
<dbReference type="Pfam" id="PF13358">
    <property type="entry name" value="DDE_3"/>
    <property type="match status" value="1"/>
</dbReference>
<evidence type="ECO:0000313" key="3">
    <source>
        <dbReference type="Proteomes" id="UP000887159"/>
    </source>
</evidence>
<name>A0A8X7BIY4_TRICX</name>
<organism evidence="2 3">
    <name type="scientific">Trichonephila clavipes</name>
    <name type="common">Golden silk orbweaver</name>
    <name type="synonym">Nephila clavipes</name>
    <dbReference type="NCBI Taxonomy" id="2585209"/>
    <lineage>
        <taxon>Eukaryota</taxon>
        <taxon>Metazoa</taxon>
        <taxon>Ecdysozoa</taxon>
        <taxon>Arthropoda</taxon>
        <taxon>Chelicerata</taxon>
        <taxon>Arachnida</taxon>
        <taxon>Araneae</taxon>
        <taxon>Araneomorphae</taxon>
        <taxon>Entelegynae</taxon>
        <taxon>Araneoidea</taxon>
        <taxon>Nephilidae</taxon>
        <taxon>Trichonephila</taxon>
    </lineage>
</organism>
<evidence type="ECO:0000313" key="2">
    <source>
        <dbReference type="EMBL" id="GFY32853.1"/>
    </source>
</evidence>
<protein>
    <submittedName>
        <fullName evidence="2">HTH_Tnp_Tc3_2 domain-containing protein</fullName>
    </submittedName>
</protein>
<accession>A0A8X7BIY4</accession>
<reference evidence="2" key="1">
    <citation type="submission" date="2020-08" db="EMBL/GenBank/DDBJ databases">
        <title>Multicomponent nature underlies the extraordinary mechanical properties of spider dragline silk.</title>
        <authorList>
            <person name="Kono N."/>
            <person name="Nakamura H."/>
            <person name="Mori M."/>
            <person name="Yoshida Y."/>
            <person name="Ohtoshi R."/>
            <person name="Malay A.D."/>
            <person name="Moran D.A.P."/>
            <person name="Tomita M."/>
            <person name="Numata K."/>
            <person name="Arakawa K."/>
        </authorList>
    </citation>
    <scope>NUCLEOTIDE SEQUENCE</scope>
</reference>
<feature type="domain" description="Tc1-like transposase DDE" evidence="1">
    <location>
        <begin position="37"/>
        <end position="131"/>
    </location>
</feature>
<sequence length="158" mass="16946">MNPDSVSVLMTTAHVSGGAAASGPIRHLLSSSIQQFHKGVTVWGAISWDTRSSLVVLQGTLTARRYVDDILTPIVLPMLSSRPGAIFQQDNARPHTARLSQQCLQGYDVLPWPARSPDLSPIEHVCDAGKATAAVPRYRRINCADAKTMAGSSTGCHK</sequence>
<dbReference type="AlphaFoldDB" id="A0A8X7BIY4"/>
<dbReference type="Gene3D" id="3.30.420.10">
    <property type="entry name" value="Ribonuclease H-like superfamily/Ribonuclease H"/>
    <property type="match status" value="1"/>
</dbReference>
<keyword evidence="3" id="KW-1185">Reference proteome</keyword>
<dbReference type="GO" id="GO:0003676">
    <property type="term" value="F:nucleic acid binding"/>
    <property type="evidence" value="ECO:0007669"/>
    <property type="project" value="InterPro"/>
</dbReference>
<proteinExistence type="predicted"/>
<dbReference type="InterPro" id="IPR036397">
    <property type="entry name" value="RNaseH_sf"/>
</dbReference>
<dbReference type="EMBL" id="BMAU01021405">
    <property type="protein sequence ID" value="GFY32853.1"/>
    <property type="molecule type" value="Genomic_DNA"/>
</dbReference>